<protein>
    <submittedName>
        <fullName evidence="1">Uncharacterized protein</fullName>
    </submittedName>
</protein>
<organism evidence="1 2">
    <name type="scientific">Xanthomonas translucens pv. translucens DSM 18974</name>
    <dbReference type="NCBI Taxonomy" id="1261556"/>
    <lineage>
        <taxon>Bacteria</taxon>
        <taxon>Pseudomonadati</taxon>
        <taxon>Pseudomonadota</taxon>
        <taxon>Gammaproteobacteria</taxon>
        <taxon>Lysobacterales</taxon>
        <taxon>Lysobacteraceae</taxon>
        <taxon>Xanthomonas</taxon>
        <taxon>Xanthomonas translucens group</taxon>
    </lineage>
</organism>
<dbReference type="GeneID" id="300796930"/>
<proteinExistence type="predicted"/>
<dbReference type="Proteomes" id="UP000093071">
    <property type="component" value="Chromosome I"/>
</dbReference>
<dbReference type="AlphaFoldDB" id="A0A1C3TU56"/>
<evidence type="ECO:0000313" key="2">
    <source>
        <dbReference type="Proteomes" id="UP000093071"/>
    </source>
</evidence>
<name>A0A1C3TU56_XANCT</name>
<reference evidence="2" key="1">
    <citation type="submission" date="2016-07" db="EMBL/GenBank/DDBJ databases">
        <authorList>
            <person name="Jaenicke Sebastian"/>
        </authorList>
    </citation>
    <scope>NUCLEOTIDE SEQUENCE [LARGE SCALE GENOMIC DNA]</scope>
</reference>
<sequence length="43" mass="4772">MIPAGTPVKVTDYGRYRVNLLIDGHKQSIGNDYSREQPASPRA</sequence>
<dbReference type="EMBL" id="LT604072">
    <property type="protein sequence ID" value="SCB06746.1"/>
    <property type="molecule type" value="Genomic_DNA"/>
</dbReference>
<accession>A0A1C3TU56</accession>
<dbReference type="RefSeq" id="WP_003469863.1">
    <property type="nucleotide sequence ID" value="NZ_LT604072.1"/>
</dbReference>
<evidence type="ECO:0000313" key="1">
    <source>
        <dbReference type="EMBL" id="SCB06746.1"/>
    </source>
</evidence>
<gene>
    <name evidence="1" type="ORF">BN444_01669</name>
</gene>